<keyword evidence="2" id="KW-1185">Reference proteome</keyword>
<comment type="caution">
    <text evidence="1">The sequence shown here is derived from an EMBL/GenBank/DDBJ whole genome shotgun (WGS) entry which is preliminary data.</text>
</comment>
<gene>
    <name evidence="1" type="primary">actV</name>
    <name evidence="1" type="ORF">Voc01_056030</name>
</gene>
<dbReference type="RefSeq" id="WP_203930582.1">
    <property type="nucleotide sequence ID" value="NZ_BOPH01000082.1"/>
</dbReference>
<evidence type="ECO:0000313" key="2">
    <source>
        <dbReference type="Proteomes" id="UP000635606"/>
    </source>
</evidence>
<dbReference type="Proteomes" id="UP000635606">
    <property type="component" value="Unassembled WGS sequence"/>
</dbReference>
<dbReference type="SUPFAM" id="SSF55961">
    <property type="entry name" value="Bet v1-like"/>
    <property type="match status" value="1"/>
</dbReference>
<accession>A0A8J4A0G6</accession>
<protein>
    <submittedName>
        <fullName evidence="1">Polyketide cyclase</fullName>
    </submittedName>
</protein>
<evidence type="ECO:0000313" key="1">
    <source>
        <dbReference type="EMBL" id="GIJ70686.1"/>
    </source>
</evidence>
<dbReference type="Gene3D" id="3.30.530.20">
    <property type="match status" value="1"/>
</dbReference>
<proteinExistence type="predicted"/>
<sequence length="154" mass="18385">MPRIQHRIHVDRPPVTVFEVTNDIDRWTELFDAYLHSEVLTREESGRFSKLTFRLRNAEGFDWRSWRILDHEELVAISAREEPLFPFLYMHLRWTYRPEGAGTSMTWTQDFEVDPAHSISEADMKDRMDEHGRKNQRRIKAILEASDFVARRPA</sequence>
<dbReference type="InterPro" id="IPR019587">
    <property type="entry name" value="Polyketide_cyclase/dehydratase"/>
</dbReference>
<name>A0A8J4A0G6_9ACTN</name>
<dbReference type="AlphaFoldDB" id="A0A8J4A0G6"/>
<dbReference type="EMBL" id="BOPH01000082">
    <property type="protein sequence ID" value="GIJ70686.1"/>
    <property type="molecule type" value="Genomic_DNA"/>
</dbReference>
<dbReference type="Pfam" id="PF10604">
    <property type="entry name" value="Polyketide_cyc2"/>
    <property type="match status" value="1"/>
</dbReference>
<dbReference type="InterPro" id="IPR023393">
    <property type="entry name" value="START-like_dom_sf"/>
</dbReference>
<reference evidence="1" key="1">
    <citation type="submission" date="2021-01" db="EMBL/GenBank/DDBJ databases">
        <title>Whole genome shotgun sequence of Virgisporangium ochraceum NBRC 16418.</title>
        <authorList>
            <person name="Komaki H."/>
            <person name="Tamura T."/>
        </authorList>
    </citation>
    <scope>NUCLEOTIDE SEQUENCE</scope>
    <source>
        <strain evidence="1">NBRC 16418</strain>
    </source>
</reference>
<organism evidence="1 2">
    <name type="scientific">Virgisporangium ochraceum</name>
    <dbReference type="NCBI Taxonomy" id="65505"/>
    <lineage>
        <taxon>Bacteria</taxon>
        <taxon>Bacillati</taxon>
        <taxon>Actinomycetota</taxon>
        <taxon>Actinomycetes</taxon>
        <taxon>Micromonosporales</taxon>
        <taxon>Micromonosporaceae</taxon>
        <taxon>Virgisporangium</taxon>
    </lineage>
</organism>